<dbReference type="PANTHER" id="PTHR41291:SF1">
    <property type="entry name" value="DNA ALKYLATION REPAIR PROTEIN"/>
    <property type="match status" value="1"/>
</dbReference>
<dbReference type="RefSeq" id="WP_212697861.1">
    <property type="nucleotide sequence ID" value="NZ_CP058649.1"/>
</dbReference>
<evidence type="ECO:0000313" key="2">
    <source>
        <dbReference type="Proteomes" id="UP000683246"/>
    </source>
</evidence>
<dbReference type="Gene3D" id="1.25.10.90">
    <property type="match status" value="1"/>
</dbReference>
<dbReference type="PANTHER" id="PTHR41291">
    <property type="entry name" value="DNA ALKYLATION REPAIR PROTEIN"/>
    <property type="match status" value="1"/>
</dbReference>
<accession>A0A8J8SGI0</accession>
<dbReference type="InterPro" id="IPR014825">
    <property type="entry name" value="DNA_alkylation"/>
</dbReference>
<name>A0A8J8SGI0_9FIRM</name>
<dbReference type="AlphaFoldDB" id="A0A8J8SGI0"/>
<reference evidence="1" key="1">
    <citation type="submission" date="2020-07" db="EMBL/GenBank/DDBJ databases">
        <title>Vallitalea pronyensis genome.</title>
        <authorList>
            <person name="Postec A."/>
        </authorList>
    </citation>
    <scope>NUCLEOTIDE SEQUENCE</scope>
    <source>
        <strain evidence="1">FatNI3</strain>
    </source>
</reference>
<gene>
    <name evidence="1" type="ORF">HZI73_08710</name>
</gene>
<organism evidence="1 2">
    <name type="scientific">Vallitalea pronyensis</name>
    <dbReference type="NCBI Taxonomy" id="1348613"/>
    <lineage>
        <taxon>Bacteria</taxon>
        <taxon>Bacillati</taxon>
        <taxon>Bacillota</taxon>
        <taxon>Clostridia</taxon>
        <taxon>Lachnospirales</taxon>
        <taxon>Vallitaleaceae</taxon>
        <taxon>Vallitalea</taxon>
    </lineage>
</organism>
<dbReference type="Pfam" id="PF08713">
    <property type="entry name" value="DNA_alkylation"/>
    <property type="match status" value="1"/>
</dbReference>
<dbReference type="InterPro" id="IPR016024">
    <property type="entry name" value="ARM-type_fold"/>
</dbReference>
<proteinExistence type="predicted"/>
<sequence>MKIHEVMTELELMGTEQTRKIYRNHGCKGPLFGVKIGDLKKLVKKIKKDHELGLELFKTGNYDAMYLAHYIVEPKKMTKALLDEWLFATTGYMINEYAVSNVAAESSVALPCIHDWIKAEGEDNGYKRAAAYSTYANYISVTPNEQLDMDEIRQLINHIKENIHDEENRVRYTMNNFVISVGAYIPTLSEEAIAIAEEIGKVNVYMGKTSCKVPVASESIMKIKDMGRLGKKRKKVIC</sequence>
<dbReference type="KEGG" id="vpy:HZI73_08710"/>
<dbReference type="SUPFAM" id="SSF48371">
    <property type="entry name" value="ARM repeat"/>
    <property type="match status" value="1"/>
</dbReference>
<dbReference type="EMBL" id="CP058649">
    <property type="protein sequence ID" value="QUI22377.1"/>
    <property type="molecule type" value="Genomic_DNA"/>
</dbReference>
<evidence type="ECO:0000313" key="1">
    <source>
        <dbReference type="EMBL" id="QUI22377.1"/>
    </source>
</evidence>
<keyword evidence="2" id="KW-1185">Reference proteome</keyword>
<dbReference type="Proteomes" id="UP000683246">
    <property type="component" value="Chromosome"/>
</dbReference>
<protein>
    <submittedName>
        <fullName evidence="1">DNA alkylation repair protein</fullName>
    </submittedName>
</protein>